<name>A0AAD7GMR2_MYCRO</name>
<dbReference type="AlphaFoldDB" id="A0AAD7GMR2"/>
<proteinExistence type="predicted"/>
<evidence type="ECO:0000256" key="1">
    <source>
        <dbReference type="SAM" id="MobiDB-lite"/>
    </source>
</evidence>
<dbReference type="Proteomes" id="UP001221757">
    <property type="component" value="Unassembled WGS sequence"/>
</dbReference>
<evidence type="ECO:0000313" key="3">
    <source>
        <dbReference type="Proteomes" id="UP001221757"/>
    </source>
</evidence>
<dbReference type="PANTHER" id="PTHR35204">
    <property type="entry name" value="YALI0A21131P"/>
    <property type="match status" value="1"/>
</dbReference>
<feature type="region of interest" description="Disordered" evidence="1">
    <location>
        <begin position="139"/>
        <end position="180"/>
    </location>
</feature>
<accession>A0AAD7GMR2</accession>
<comment type="caution">
    <text evidence="2">The sequence shown here is derived from an EMBL/GenBank/DDBJ whole genome shotgun (WGS) entry which is preliminary data.</text>
</comment>
<sequence>MSYGIMVPRGGQTHLITYRTTRPANLLYFDGMSAAWGEGWLDSQHMFIFGMSKNGSKDIGWWDDYGRAEKLCEWAKFRAIDGFVRMNAGFEIVWCDFQSPALQLVSHLNITPPGTPESTPFPFPRSPRRDLIPMELDSQASPDFLEDPPEGPPRREPGGGGDGPPRRGPGRDGPGRWRPRMSDLALTGTLEWVRAASHRSFSPQPHLTLLYWGMVTYYHPRLTSLLADRIGRPMHSHSLVNISSQDARSVVDEVDEVLARVEAGDRGSDMDWGTTARDIVEYWGDRISHMHAYLLNASDPSANATAALPAIRTLAYTLLNPYMQPGLTPNASGWDLFFGVPSALVPDAFAFDTTTTALERCTYQATGFLSQLHTTRMTPQEILLQTSMESVLGRLCNDFGVIFAQSSDLVGDSGTDPRSSIQRWTRKIHDLMQWLDWTVWLRCEDVCPRDYVCSTPMWPIAWFRRPGEQDSDGLEFLKPRCMRMAVGPRL</sequence>
<gene>
    <name evidence="2" type="ORF">B0H17DRAFT_142379</name>
</gene>
<keyword evidence="3" id="KW-1185">Reference proteome</keyword>
<organism evidence="2 3">
    <name type="scientific">Mycena rosella</name>
    <name type="common">Pink bonnet</name>
    <name type="synonym">Agaricus rosellus</name>
    <dbReference type="NCBI Taxonomy" id="1033263"/>
    <lineage>
        <taxon>Eukaryota</taxon>
        <taxon>Fungi</taxon>
        <taxon>Dikarya</taxon>
        <taxon>Basidiomycota</taxon>
        <taxon>Agaricomycotina</taxon>
        <taxon>Agaricomycetes</taxon>
        <taxon>Agaricomycetidae</taxon>
        <taxon>Agaricales</taxon>
        <taxon>Marasmiineae</taxon>
        <taxon>Mycenaceae</taxon>
        <taxon>Mycena</taxon>
    </lineage>
</organism>
<dbReference type="PANTHER" id="PTHR35204:SF1">
    <property type="entry name" value="ENTEROTOXIN"/>
    <property type="match status" value="1"/>
</dbReference>
<dbReference type="InterPro" id="IPR038921">
    <property type="entry name" value="YOR389W-like"/>
</dbReference>
<evidence type="ECO:0000313" key="2">
    <source>
        <dbReference type="EMBL" id="KAJ7702350.1"/>
    </source>
</evidence>
<reference evidence="2" key="1">
    <citation type="submission" date="2023-03" db="EMBL/GenBank/DDBJ databases">
        <title>Massive genome expansion in bonnet fungi (Mycena s.s.) driven by repeated elements and novel gene families across ecological guilds.</title>
        <authorList>
            <consortium name="Lawrence Berkeley National Laboratory"/>
            <person name="Harder C.B."/>
            <person name="Miyauchi S."/>
            <person name="Viragh M."/>
            <person name="Kuo A."/>
            <person name="Thoen E."/>
            <person name="Andreopoulos B."/>
            <person name="Lu D."/>
            <person name="Skrede I."/>
            <person name="Drula E."/>
            <person name="Henrissat B."/>
            <person name="Morin E."/>
            <person name="Kohler A."/>
            <person name="Barry K."/>
            <person name="LaButti K."/>
            <person name="Morin E."/>
            <person name="Salamov A."/>
            <person name="Lipzen A."/>
            <person name="Mereny Z."/>
            <person name="Hegedus B."/>
            <person name="Baldrian P."/>
            <person name="Stursova M."/>
            <person name="Weitz H."/>
            <person name="Taylor A."/>
            <person name="Grigoriev I.V."/>
            <person name="Nagy L.G."/>
            <person name="Martin F."/>
            <person name="Kauserud H."/>
        </authorList>
    </citation>
    <scope>NUCLEOTIDE SEQUENCE</scope>
    <source>
        <strain evidence="2">CBHHK067</strain>
    </source>
</reference>
<dbReference type="EMBL" id="JARKIE010000015">
    <property type="protein sequence ID" value="KAJ7702350.1"/>
    <property type="molecule type" value="Genomic_DNA"/>
</dbReference>
<protein>
    <submittedName>
        <fullName evidence="2">Uncharacterized protein</fullName>
    </submittedName>
</protein>